<proteinExistence type="predicted"/>
<sequence length="313" mass="34959">MWRSMKNFEVRDLGSNTVLIIFDNDADPQKIIVQGLWTFDKYLIVLYKLVGEESVDDATFDYASFWVQIHNLPLRQMNKVIAEAIGRTLGTIEQVDVSTTGECPGRYLRVRVQINITQPLYREKHCTLWTDSGGTLNTEHQQYGAWLRAPLNNLQQPQLASKTTTPKPSQPRAPPRPPRPMPSTHTTGASTTAATTDPVRQSNHPDSSPPTISKIAMQKAPTNMEILLDSNLFHAHIAEIDNAINNFPLTPQSTVTQKEGLKSVDPPERNPSNLRQAVSPNPGLHDTHLVDAPIKHVLDIKSMTGLKRLMDPI</sequence>
<protein>
    <recommendedName>
        <fullName evidence="4">DUF4283 domain-containing protein</fullName>
    </recommendedName>
</protein>
<dbReference type="EMBL" id="LRBV02000004">
    <property type="status" value="NOT_ANNOTATED_CDS"/>
    <property type="molecule type" value="Genomic_DNA"/>
</dbReference>
<reference evidence="2" key="2">
    <citation type="submission" date="2021-01" db="UniProtKB">
        <authorList>
            <consortium name="EnsemblPlants"/>
        </authorList>
    </citation>
    <scope>IDENTIFICATION</scope>
</reference>
<organism evidence="2 3">
    <name type="scientific">Quercus lobata</name>
    <name type="common">Valley oak</name>
    <dbReference type="NCBI Taxonomy" id="97700"/>
    <lineage>
        <taxon>Eukaryota</taxon>
        <taxon>Viridiplantae</taxon>
        <taxon>Streptophyta</taxon>
        <taxon>Embryophyta</taxon>
        <taxon>Tracheophyta</taxon>
        <taxon>Spermatophyta</taxon>
        <taxon>Magnoliopsida</taxon>
        <taxon>eudicotyledons</taxon>
        <taxon>Gunneridae</taxon>
        <taxon>Pentapetalae</taxon>
        <taxon>rosids</taxon>
        <taxon>fabids</taxon>
        <taxon>Fagales</taxon>
        <taxon>Fagaceae</taxon>
        <taxon>Quercus</taxon>
    </lineage>
</organism>
<feature type="region of interest" description="Disordered" evidence="1">
    <location>
        <begin position="159"/>
        <end position="213"/>
    </location>
</feature>
<dbReference type="EnsemblPlants" id="QL04p009995:mrna">
    <property type="protein sequence ID" value="QL04p009995:mrna"/>
    <property type="gene ID" value="QL04p009995"/>
</dbReference>
<dbReference type="AlphaFoldDB" id="A0A7N2LCU4"/>
<dbReference type="PANTHER" id="PTHR31286">
    <property type="entry name" value="GLYCINE-RICH CELL WALL STRUCTURAL PROTEIN 1.8-LIKE"/>
    <property type="match status" value="1"/>
</dbReference>
<name>A0A7N2LCU4_QUELO</name>
<evidence type="ECO:0008006" key="4">
    <source>
        <dbReference type="Google" id="ProtNLM"/>
    </source>
</evidence>
<feature type="compositionally biased region" description="Pro residues" evidence="1">
    <location>
        <begin position="168"/>
        <end position="181"/>
    </location>
</feature>
<feature type="compositionally biased region" description="Polar residues" evidence="1">
    <location>
        <begin position="270"/>
        <end position="279"/>
    </location>
</feature>
<evidence type="ECO:0000256" key="1">
    <source>
        <dbReference type="SAM" id="MobiDB-lite"/>
    </source>
</evidence>
<feature type="compositionally biased region" description="Polar residues" evidence="1">
    <location>
        <begin position="198"/>
        <end position="211"/>
    </location>
</feature>
<accession>A0A7N2LCU4</accession>
<dbReference type="InParanoid" id="A0A7N2LCU4"/>
<feature type="region of interest" description="Disordered" evidence="1">
    <location>
        <begin position="256"/>
        <end position="287"/>
    </location>
</feature>
<evidence type="ECO:0000313" key="2">
    <source>
        <dbReference type="EnsemblPlants" id="QL04p009995:mrna"/>
    </source>
</evidence>
<reference evidence="2 3" key="1">
    <citation type="journal article" date="2016" name="G3 (Bethesda)">
        <title>First Draft Assembly and Annotation of the Genome of a California Endemic Oak Quercus lobata Nee (Fagaceae).</title>
        <authorList>
            <person name="Sork V.L."/>
            <person name="Fitz-Gibbon S.T."/>
            <person name="Puiu D."/>
            <person name="Crepeau M."/>
            <person name="Gugger P.F."/>
            <person name="Sherman R."/>
            <person name="Stevens K."/>
            <person name="Langley C.H."/>
            <person name="Pellegrini M."/>
            <person name="Salzberg S.L."/>
        </authorList>
    </citation>
    <scope>NUCLEOTIDE SEQUENCE [LARGE SCALE GENOMIC DNA]</scope>
    <source>
        <strain evidence="2 3">cv. SW786</strain>
    </source>
</reference>
<dbReference type="Gramene" id="QL04p009995:mrna">
    <property type="protein sequence ID" value="QL04p009995:mrna"/>
    <property type="gene ID" value="QL04p009995"/>
</dbReference>
<evidence type="ECO:0000313" key="3">
    <source>
        <dbReference type="Proteomes" id="UP000594261"/>
    </source>
</evidence>
<feature type="compositionally biased region" description="Basic and acidic residues" evidence="1">
    <location>
        <begin position="259"/>
        <end position="268"/>
    </location>
</feature>
<dbReference type="PANTHER" id="PTHR31286:SF167">
    <property type="entry name" value="OS09G0268800 PROTEIN"/>
    <property type="match status" value="1"/>
</dbReference>
<dbReference type="Proteomes" id="UP000594261">
    <property type="component" value="Chromosome 4"/>
</dbReference>
<dbReference type="InterPro" id="IPR040256">
    <property type="entry name" value="At4g02000-like"/>
</dbReference>
<keyword evidence="3" id="KW-1185">Reference proteome</keyword>
<feature type="compositionally biased region" description="Low complexity" evidence="1">
    <location>
        <begin position="182"/>
        <end position="196"/>
    </location>
</feature>